<comment type="subcellular location">
    <subcellularLocation>
        <location evidence="1">Cell envelope</location>
    </subcellularLocation>
</comment>
<keyword evidence="4 6" id="KW-0732">Signal</keyword>
<feature type="signal peptide" evidence="6">
    <location>
        <begin position="1"/>
        <end position="19"/>
    </location>
</feature>
<keyword evidence="7" id="KW-0762">Sugar transport</keyword>
<dbReference type="PANTHER" id="PTHR43649:SF31">
    <property type="entry name" value="SN-GLYCEROL-3-PHOSPHATE-BINDING PERIPLASMIC PROTEIN UGPB"/>
    <property type="match status" value="1"/>
</dbReference>
<dbReference type="InterPro" id="IPR006059">
    <property type="entry name" value="SBP"/>
</dbReference>
<reference evidence="8" key="1">
    <citation type="submission" date="2016-10" db="EMBL/GenBank/DDBJ databases">
        <authorList>
            <person name="Varghese N."/>
            <person name="Submissions S."/>
        </authorList>
    </citation>
    <scope>NUCLEOTIDE SEQUENCE [LARGE SCALE GENOMIC DNA]</scope>
    <source>
        <strain evidence="8">P18</strain>
    </source>
</reference>
<dbReference type="OrthoDB" id="362670at2"/>
<sequence length="475" mass="51463">MKKKLLSSILAATMVVSLAACGSASSDTTATTTETGDTQTAEADTTEAAATTQTASGDGITITMWTNDRHDMDYIQSAIDTFNSTNTDGITVEFQTVTDNYANQIQLAYQGGTAPDIVTGNGSDISINNFADTGIVIPLNDYISADEEYQKVNDPYNHMYEGYNVKDGNIYSVYSGVRSGVRVEYNTSLITEEIPSILSDYVALAQKVTDEGAGQYYGIGLTSSGPFGRLLEASAQMSGIYPYDYVNGKFDFSGFKEIVEAGKGLVAAAYPDQQGVDNMRALFAEGQFALWSNASQEVSVFTNQIPVTGFEWGVAEVPTLDGTVKGALNMVPQKGYYILSSSPNQDAAWKVISYLQSEEVMKSYLENGYCLPITDYMAGIIDSSQTGRMVDFATQDYEDVYPPTPSINLTGDDYGTVLWNAVMGYVDVDEAIEDLNTRYNEALEADVASGTVKRLVIKDYDPLHPSKGTAEYLSE</sequence>
<dbReference type="Pfam" id="PF01547">
    <property type="entry name" value="SBP_bac_1"/>
    <property type="match status" value="1"/>
</dbReference>
<dbReference type="InterPro" id="IPR050490">
    <property type="entry name" value="Bact_solute-bd_prot1"/>
</dbReference>
<dbReference type="PANTHER" id="PTHR43649">
    <property type="entry name" value="ARABINOSE-BINDING PROTEIN-RELATED"/>
    <property type="match status" value="1"/>
</dbReference>
<evidence type="ECO:0000256" key="1">
    <source>
        <dbReference type="ARBA" id="ARBA00004196"/>
    </source>
</evidence>
<evidence type="ECO:0000313" key="8">
    <source>
        <dbReference type="Proteomes" id="UP000182624"/>
    </source>
</evidence>
<protein>
    <submittedName>
        <fullName evidence="7">Multiple sugar transport system substrate-binding protein</fullName>
    </submittedName>
</protein>
<dbReference type="Gene3D" id="3.40.190.10">
    <property type="entry name" value="Periplasmic binding protein-like II"/>
    <property type="match status" value="1"/>
</dbReference>
<proteinExistence type="inferred from homology"/>
<gene>
    <name evidence="7" type="ORF">SAMN04487928_13128</name>
</gene>
<evidence type="ECO:0000256" key="5">
    <source>
        <dbReference type="SAM" id="MobiDB-lite"/>
    </source>
</evidence>
<keyword evidence="8" id="KW-1185">Reference proteome</keyword>
<evidence type="ECO:0000256" key="6">
    <source>
        <dbReference type="SAM" id="SignalP"/>
    </source>
</evidence>
<keyword evidence="3" id="KW-0813">Transport</keyword>
<dbReference type="PROSITE" id="PS51257">
    <property type="entry name" value="PROKAR_LIPOPROTEIN"/>
    <property type="match status" value="1"/>
</dbReference>
<dbReference type="SUPFAM" id="SSF53850">
    <property type="entry name" value="Periplasmic binding protein-like II"/>
    <property type="match status" value="1"/>
</dbReference>
<name>A0A1I5XEY7_9FIRM</name>
<dbReference type="RefSeq" id="WP_074891028.1">
    <property type="nucleotide sequence ID" value="NZ_FOXO01000031.1"/>
</dbReference>
<evidence type="ECO:0000313" key="7">
    <source>
        <dbReference type="EMBL" id="SFQ30520.1"/>
    </source>
</evidence>
<organism evidence="7 8">
    <name type="scientific">Butyrivibrio proteoclasticus</name>
    <dbReference type="NCBI Taxonomy" id="43305"/>
    <lineage>
        <taxon>Bacteria</taxon>
        <taxon>Bacillati</taxon>
        <taxon>Bacillota</taxon>
        <taxon>Clostridia</taxon>
        <taxon>Lachnospirales</taxon>
        <taxon>Lachnospiraceae</taxon>
        <taxon>Butyrivibrio</taxon>
    </lineage>
</organism>
<dbReference type="EMBL" id="FOXO01000031">
    <property type="protein sequence ID" value="SFQ30520.1"/>
    <property type="molecule type" value="Genomic_DNA"/>
</dbReference>
<dbReference type="AlphaFoldDB" id="A0A1I5XEY7"/>
<feature type="chain" id="PRO_5039398209" evidence="6">
    <location>
        <begin position="20"/>
        <end position="475"/>
    </location>
</feature>
<feature type="region of interest" description="Disordered" evidence="5">
    <location>
        <begin position="26"/>
        <end position="53"/>
    </location>
</feature>
<comment type="similarity">
    <text evidence="2">Belongs to the bacterial solute-binding protein 1 family.</text>
</comment>
<dbReference type="GO" id="GO:0030313">
    <property type="term" value="C:cell envelope"/>
    <property type="evidence" value="ECO:0007669"/>
    <property type="project" value="UniProtKB-SubCell"/>
</dbReference>
<dbReference type="Proteomes" id="UP000182624">
    <property type="component" value="Unassembled WGS sequence"/>
</dbReference>
<accession>A0A1I5XEY7</accession>
<evidence type="ECO:0000256" key="4">
    <source>
        <dbReference type="ARBA" id="ARBA00022729"/>
    </source>
</evidence>
<evidence type="ECO:0000256" key="3">
    <source>
        <dbReference type="ARBA" id="ARBA00022448"/>
    </source>
</evidence>
<evidence type="ECO:0000256" key="2">
    <source>
        <dbReference type="ARBA" id="ARBA00008520"/>
    </source>
</evidence>